<reference evidence="1 2" key="1">
    <citation type="submission" date="2024-08" db="EMBL/GenBank/DDBJ databases">
        <title>Insights into the chromosomal genome structure of Flemingia macrophylla.</title>
        <authorList>
            <person name="Ding Y."/>
            <person name="Zhao Y."/>
            <person name="Bi W."/>
            <person name="Wu M."/>
            <person name="Zhao G."/>
            <person name="Gong Y."/>
            <person name="Li W."/>
            <person name="Zhang P."/>
        </authorList>
    </citation>
    <scope>NUCLEOTIDE SEQUENCE [LARGE SCALE GENOMIC DNA]</scope>
    <source>
        <strain evidence="1">DYQJB</strain>
        <tissue evidence="1">Leaf</tissue>
    </source>
</reference>
<dbReference type="Pfam" id="PF01597">
    <property type="entry name" value="GCV_H"/>
    <property type="match status" value="1"/>
</dbReference>
<sequence length="59" mass="7042">MSMKCFLFHVVPRFFMQVNSSPYENGWIIKVEMSDNGELNNLMDSEKYSKFCEEEESKH</sequence>
<dbReference type="Proteomes" id="UP001603857">
    <property type="component" value="Unassembled WGS sequence"/>
</dbReference>
<evidence type="ECO:0000313" key="2">
    <source>
        <dbReference type="Proteomes" id="UP001603857"/>
    </source>
</evidence>
<dbReference type="PANTHER" id="PTHR11715">
    <property type="entry name" value="GLYCINE CLEAVAGE SYSTEM H PROTEIN"/>
    <property type="match status" value="1"/>
</dbReference>
<dbReference type="PANTHER" id="PTHR11715:SF3">
    <property type="entry name" value="GLYCINE CLEAVAGE SYSTEM H PROTEIN-RELATED"/>
    <property type="match status" value="1"/>
</dbReference>
<dbReference type="InterPro" id="IPR002930">
    <property type="entry name" value="GCV_H"/>
</dbReference>
<dbReference type="EMBL" id="JBGMDY010000002">
    <property type="protein sequence ID" value="KAL2344700.1"/>
    <property type="molecule type" value="Genomic_DNA"/>
</dbReference>
<proteinExistence type="predicted"/>
<dbReference type="AlphaFoldDB" id="A0ABD1N9C7"/>
<keyword evidence="2" id="KW-1185">Reference proteome</keyword>
<evidence type="ECO:0000313" key="1">
    <source>
        <dbReference type="EMBL" id="KAL2344700.1"/>
    </source>
</evidence>
<protein>
    <recommendedName>
        <fullName evidence="3">Glycine cleavage system H protein</fullName>
    </recommendedName>
</protein>
<comment type="caution">
    <text evidence="1">The sequence shown here is derived from an EMBL/GenBank/DDBJ whole genome shotgun (WGS) entry which is preliminary data.</text>
</comment>
<dbReference type="InterPro" id="IPR011053">
    <property type="entry name" value="Single_hybrid_motif"/>
</dbReference>
<dbReference type="InterPro" id="IPR033753">
    <property type="entry name" value="GCV_H/Fam206"/>
</dbReference>
<gene>
    <name evidence="1" type="ORF">Fmac_005985</name>
</gene>
<accession>A0ABD1N9C7</accession>
<dbReference type="SUPFAM" id="SSF51230">
    <property type="entry name" value="Single hybrid motif"/>
    <property type="match status" value="1"/>
</dbReference>
<evidence type="ECO:0008006" key="3">
    <source>
        <dbReference type="Google" id="ProtNLM"/>
    </source>
</evidence>
<dbReference type="Gene3D" id="2.40.50.100">
    <property type="match status" value="1"/>
</dbReference>
<name>A0ABD1N9C7_9FABA</name>
<organism evidence="1 2">
    <name type="scientific">Flemingia macrophylla</name>
    <dbReference type="NCBI Taxonomy" id="520843"/>
    <lineage>
        <taxon>Eukaryota</taxon>
        <taxon>Viridiplantae</taxon>
        <taxon>Streptophyta</taxon>
        <taxon>Embryophyta</taxon>
        <taxon>Tracheophyta</taxon>
        <taxon>Spermatophyta</taxon>
        <taxon>Magnoliopsida</taxon>
        <taxon>eudicotyledons</taxon>
        <taxon>Gunneridae</taxon>
        <taxon>Pentapetalae</taxon>
        <taxon>rosids</taxon>
        <taxon>fabids</taxon>
        <taxon>Fabales</taxon>
        <taxon>Fabaceae</taxon>
        <taxon>Papilionoideae</taxon>
        <taxon>50 kb inversion clade</taxon>
        <taxon>NPAAA clade</taxon>
        <taxon>indigoferoid/millettioid clade</taxon>
        <taxon>Phaseoleae</taxon>
        <taxon>Flemingia</taxon>
    </lineage>
</organism>